<gene>
    <name evidence="2" type="ORF">MNBD_ALPHA03-960</name>
</gene>
<evidence type="ECO:0000313" key="2">
    <source>
        <dbReference type="EMBL" id="VAX06025.1"/>
    </source>
</evidence>
<keyword evidence="2" id="KW-0378">Hydrolase</keyword>
<dbReference type="InterPro" id="IPR017968">
    <property type="entry name" value="Acylphosphatase_CS"/>
</dbReference>
<dbReference type="PROSITE" id="PS51160">
    <property type="entry name" value="ACYLPHOSPHATASE_3"/>
    <property type="match status" value="1"/>
</dbReference>
<accession>A0A3B1BII9</accession>
<protein>
    <submittedName>
        <fullName evidence="2">Acylphosphate phosphohydrolase, putative</fullName>
        <ecNumber evidence="2">3.6.1.7</ecNumber>
    </submittedName>
</protein>
<dbReference type="AlphaFoldDB" id="A0A3B1BII9"/>
<proteinExistence type="predicted"/>
<sequence>MLDDGHKAVRLVISGRVQGVWYRGWAVKQANILKLDGWVRNRADGSVESLLVGPENRVDDMIKACWDGPKLAKVGHIDIQAAMGITPKGFTQKPTVDIEKRQR</sequence>
<reference evidence="2" key="1">
    <citation type="submission" date="2018-06" db="EMBL/GenBank/DDBJ databases">
        <authorList>
            <person name="Zhirakovskaya E."/>
        </authorList>
    </citation>
    <scope>NUCLEOTIDE SEQUENCE</scope>
</reference>
<dbReference type="InterPro" id="IPR020456">
    <property type="entry name" value="Acylphosphatase"/>
</dbReference>
<dbReference type="InterPro" id="IPR036046">
    <property type="entry name" value="Acylphosphatase-like_dom_sf"/>
</dbReference>
<dbReference type="GO" id="GO:0003998">
    <property type="term" value="F:acylphosphatase activity"/>
    <property type="evidence" value="ECO:0007669"/>
    <property type="project" value="UniProtKB-EC"/>
</dbReference>
<dbReference type="PANTHER" id="PTHR47268">
    <property type="entry name" value="ACYLPHOSPHATASE"/>
    <property type="match status" value="1"/>
</dbReference>
<organism evidence="2">
    <name type="scientific">hydrothermal vent metagenome</name>
    <dbReference type="NCBI Taxonomy" id="652676"/>
    <lineage>
        <taxon>unclassified sequences</taxon>
        <taxon>metagenomes</taxon>
        <taxon>ecological metagenomes</taxon>
    </lineage>
</organism>
<dbReference type="PROSITE" id="PS00151">
    <property type="entry name" value="ACYLPHOSPHATASE_2"/>
    <property type="match status" value="1"/>
</dbReference>
<dbReference type="EC" id="3.6.1.7" evidence="2"/>
<dbReference type="PANTHER" id="PTHR47268:SF4">
    <property type="entry name" value="ACYLPHOSPHATASE"/>
    <property type="match status" value="1"/>
</dbReference>
<evidence type="ECO:0000259" key="1">
    <source>
        <dbReference type="PROSITE" id="PS51160"/>
    </source>
</evidence>
<dbReference type="Pfam" id="PF00708">
    <property type="entry name" value="Acylphosphatase"/>
    <property type="match status" value="1"/>
</dbReference>
<feature type="domain" description="Acylphosphatase-like" evidence="1">
    <location>
        <begin position="8"/>
        <end position="94"/>
    </location>
</feature>
<dbReference type="SUPFAM" id="SSF54975">
    <property type="entry name" value="Acylphosphatase/BLUF domain-like"/>
    <property type="match status" value="1"/>
</dbReference>
<dbReference type="Gene3D" id="3.30.70.100">
    <property type="match status" value="1"/>
</dbReference>
<dbReference type="PRINTS" id="PR00112">
    <property type="entry name" value="ACYLPHPHTASE"/>
</dbReference>
<dbReference type="EMBL" id="UOFW01000151">
    <property type="protein sequence ID" value="VAX06025.1"/>
    <property type="molecule type" value="Genomic_DNA"/>
</dbReference>
<dbReference type="InterPro" id="IPR001792">
    <property type="entry name" value="Acylphosphatase-like_dom"/>
</dbReference>
<name>A0A3B1BII9_9ZZZZ</name>